<dbReference type="GO" id="GO:0033617">
    <property type="term" value="P:mitochondrial respiratory chain complex IV assembly"/>
    <property type="evidence" value="ECO:0007669"/>
    <property type="project" value="TreeGrafter"/>
</dbReference>
<proteinExistence type="inferred from homology"/>
<evidence type="ECO:0000313" key="7">
    <source>
        <dbReference type="Proteomes" id="UP001431783"/>
    </source>
</evidence>
<evidence type="ECO:0000256" key="1">
    <source>
        <dbReference type="ARBA" id="ARBA00010996"/>
    </source>
</evidence>
<feature type="binding site" evidence="3">
    <location>
        <position position="200"/>
    </location>
    <ligand>
        <name>Cu cation</name>
        <dbReference type="ChEBI" id="CHEBI:23378"/>
    </ligand>
</feature>
<evidence type="ECO:0000256" key="4">
    <source>
        <dbReference type="PIRSR" id="PIRSR603782-2"/>
    </source>
</evidence>
<dbReference type="PANTHER" id="PTHR12151:SF5">
    <property type="entry name" value="AT19154P"/>
    <property type="match status" value="1"/>
</dbReference>
<dbReference type="PANTHER" id="PTHR12151">
    <property type="entry name" value="ELECTRON TRANSPORT PROTIN SCO1/SENC FAMILY MEMBER"/>
    <property type="match status" value="1"/>
</dbReference>
<dbReference type="GO" id="GO:0005739">
    <property type="term" value="C:mitochondrion"/>
    <property type="evidence" value="ECO:0007669"/>
    <property type="project" value="GOC"/>
</dbReference>
<name>A0AAW1TVR6_9CUCU</name>
<dbReference type="Proteomes" id="UP001431783">
    <property type="component" value="Unassembled WGS sequence"/>
</dbReference>
<comment type="caution">
    <text evidence="6">The sequence shown here is derived from an EMBL/GenBank/DDBJ whole genome shotgun (WGS) entry which is preliminary data.</text>
</comment>
<dbReference type="Gene3D" id="3.40.30.10">
    <property type="entry name" value="Glutaredoxin"/>
    <property type="match status" value="1"/>
</dbReference>
<dbReference type="InterPro" id="IPR003782">
    <property type="entry name" value="SCO1/SenC"/>
</dbReference>
<sequence>MKYIVKHSPCYNKILSTVLMWKTIPEISIQMELIDFQCNSDLQETFKNFGLLEFYSLYVEGYNLWCVHIACNNEFTVTSKITGQKNFNDIRRTSKRLFKRHYSNAKDPNIGEEKKEVGKGIGPVSWKNLAITATLGGGLYGFMMYLKKEKDTAIAKERQKMLGKVSIGGKFELVDVDGKIRTSDEFLGKWLLIYFGFTHCPDVCPDELEKMSAVVNAMDKSEDFPKIQPLFITVDPYRDTPEIVKKYCAEFSPRLLGLTGNEEQIAQACKAYRVYFSAGPKDNDNDYIVDHTIIMYLVNPDGQFVDYYGQNRSAEDVEFSIKFNMTKFDQLKKAGWI</sequence>
<feature type="disulfide bond" description="Redox-active" evidence="4">
    <location>
        <begin position="200"/>
        <end position="204"/>
    </location>
</feature>
<accession>A0AAW1TVR6</accession>
<dbReference type="CDD" id="cd02968">
    <property type="entry name" value="SCO"/>
    <property type="match status" value="1"/>
</dbReference>
<evidence type="ECO:0000256" key="2">
    <source>
        <dbReference type="ARBA" id="ARBA00023008"/>
    </source>
</evidence>
<feature type="binding site" evidence="3">
    <location>
        <position position="291"/>
    </location>
    <ligand>
        <name>Cu cation</name>
        <dbReference type="ChEBI" id="CHEBI:23378"/>
    </ligand>
</feature>
<dbReference type="InterPro" id="IPR036249">
    <property type="entry name" value="Thioredoxin-like_sf"/>
</dbReference>
<feature type="binding site" evidence="3">
    <location>
        <position position="204"/>
    </location>
    <ligand>
        <name>Cu cation</name>
        <dbReference type="ChEBI" id="CHEBI:23378"/>
    </ligand>
</feature>
<comment type="similarity">
    <text evidence="1">Belongs to the SCO1/2 family.</text>
</comment>
<dbReference type="AlphaFoldDB" id="A0AAW1TVR6"/>
<evidence type="ECO:0000313" key="6">
    <source>
        <dbReference type="EMBL" id="KAK9871816.1"/>
    </source>
</evidence>
<protein>
    <recommendedName>
        <fullName evidence="5">Thioredoxin domain-containing protein</fullName>
    </recommendedName>
</protein>
<reference evidence="6 7" key="1">
    <citation type="submission" date="2023-03" db="EMBL/GenBank/DDBJ databases">
        <title>Genome insight into feeding habits of ladybird beetles.</title>
        <authorList>
            <person name="Li H.-S."/>
            <person name="Huang Y.-H."/>
            <person name="Pang H."/>
        </authorList>
    </citation>
    <scope>NUCLEOTIDE SEQUENCE [LARGE SCALE GENOMIC DNA]</scope>
    <source>
        <strain evidence="6">SYSU_2023b</strain>
        <tissue evidence="6">Whole body</tissue>
    </source>
</reference>
<gene>
    <name evidence="6" type="ORF">WA026_014272</name>
</gene>
<dbReference type="EMBL" id="JARQZJ010000007">
    <property type="protein sequence ID" value="KAK9871816.1"/>
    <property type="molecule type" value="Genomic_DNA"/>
</dbReference>
<keyword evidence="3" id="KW-0479">Metal-binding</keyword>
<dbReference type="Pfam" id="PF02630">
    <property type="entry name" value="SCO1-SenC"/>
    <property type="match status" value="1"/>
</dbReference>
<evidence type="ECO:0000256" key="3">
    <source>
        <dbReference type="PIRSR" id="PIRSR603782-1"/>
    </source>
</evidence>
<dbReference type="InterPro" id="IPR013766">
    <property type="entry name" value="Thioredoxin_domain"/>
</dbReference>
<dbReference type="PROSITE" id="PS51352">
    <property type="entry name" value="THIOREDOXIN_2"/>
    <property type="match status" value="1"/>
</dbReference>
<dbReference type="FunFam" id="3.40.30.10:FF:000013">
    <property type="entry name" value="Blast:Protein SCO1 homolog, mitochondrial"/>
    <property type="match status" value="1"/>
</dbReference>
<dbReference type="SUPFAM" id="SSF52833">
    <property type="entry name" value="Thioredoxin-like"/>
    <property type="match status" value="1"/>
</dbReference>
<keyword evidence="4" id="KW-1015">Disulfide bond</keyword>
<evidence type="ECO:0000259" key="5">
    <source>
        <dbReference type="PROSITE" id="PS51352"/>
    </source>
</evidence>
<dbReference type="GO" id="GO:0046872">
    <property type="term" value="F:metal ion binding"/>
    <property type="evidence" value="ECO:0007669"/>
    <property type="project" value="UniProtKB-KW"/>
</dbReference>
<organism evidence="6 7">
    <name type="scientific">Henosepilachna vigintioctopunctata</name>
    <dbReference type="NCBI Taxonomy" id="420089"/>
    <lineage>
        <taxon>Eukaryota</taxon>
        <taxon>Metazoa</taxon>
        <taxon>Ecdysozoa</taxon>
        <taxon>Arthropoda</taxon>
        <taxon>Hexapoda</taxon>
        <taxon>Insecta</taxon>
        <taxon>Pterygota</taxon>
        <taxon>Neoptera</taxon>
        <taxon>Endopterygota</taxon>
        <taxon>Coleoptera</taxon>
        <taxon>Polyphaga</taxon>
        <taxon>Cucujiformia</taxon>
        <taxon>Coccinelloidea</taxon>
        <taxon>Coccinellidae</taxon>
        <taxon>Epilachninae</taxon>
        <taxon>Epilachnini</taxon>
        <taxon>Henosepilachna</taxon>
    </lineage>
</organism>
<feature type="domain" description="Thioredoxin" evidence="5">
    <location>
        <begin position="162"/>
        <end position="326"/>
    </location>
</feature>
<keyword evidence="7" id="KW-1185">Reference proteome</keyword>
<keyword evidence="2 3" id="KW-0186">Copper</keyword>